<name>A0A8D9ME20_BRACM</name>
<protein>
    <submittedName>
        <fullName evidence="1">Uncharacterized protein</fullName>
    </submittedName>
</protein>
<evidence type="ECO:0000313" key="2">
    <source>
        <dbReference type="Proteomes" id="UP000694005"/>
    </source>
</evidence>
<reference evidence="1 2" key="1">
    <citation type="submission" date="2021-07" db="EMBL/GenBank/DDBJ databases">
        <authorList>
            <consortium name="Genoscope - CEA"/>
            <person name="William W."/>
        </authorList>
    </citation>
    <scope>NUCLEOTIDE SEQUENCE [LARGE SCALE GENOMIC DNA]</scope>
</reference>
<dbReference type="Gramene" id="A10p00730.2_BraZ1">
    <property type="protein sequence ID" value="A10p00730.2_BraZ1.CDS.1"/>
    <property type="gene ID" value="A10g00730.2_BraZ1"/>
</dbReference>
<evidence type="ECO:0000313" key="1">
    <source>
        <dbReference type="EMBL" id="CAG7908827.1"/>
    </source>
</evidence>
<sequence length="44" mass="5163">MSSRLYVHVLRTNTLLSSSLYMDLVHNFKNSTRCLLGSMYKRLL</sequence>
<gene>
    <name evidence="1" type="ORF">BRAPAZ1V2_A10P00730.2</name>
</gene>
<dbReference type="Proteomes" id="UP000694005">
    <property type="component" value="Chromosome A10"/>
</dbReference>
<dbReference type="EMBL" id="LS974626">
    <property type="protein sequence ID" value="CAG7908827.1"/>
    <property type="molecule type" value="Genomic_DNA"/>
</dbReference>
<organism evidence="1 2">
    <name type="scientific">Brassica campestris</name>
    <name type="common">Field mustard</name>
    <dbReference type="NCBI Taxonomy" id="3711"/>
    <lineage>
        <taxon>Eukaryota</taxon>
        <taxon>Viridiplantae</taxon>
        <taxon>Streptophyta</taxon>
        <taxon>Embryophyta</taxon>
        <taxon>Tracheophyta</taxon>
        <taxon>Spermatophyta</taxon>
        <taxon>Magnoliopsida</taxon>
        <taxon>eudicotyledons</taxon>
        <taxon>Gunneridae</taxon>
        <taxon>Pentapetalae</taxon>
        <taxon>rosids</taxon>
        <taxon>malvids</taxon>
        <taxon>Brassicales</taxon>
        <taxon>Brassicaceae</taxon>
        <taxon>Brassiceae</taxon>
        <taxon>Brassica</taxon>
    </lineage>
</organism>
<dbReference type="AlphaFoldDB" id="A0A8D9ME20"/>
<proteinExistence type="predicted"/>
<accession>A0A8D9ME20</accession>